<name>A0A8H7KC66_BIOOC</name>
<dbReference type="GO" id="GO:0004674">
    <property type="term" value="F:protein serine/threonine kinase activity"/>
    <property type="evidence" value="ECO:0007669"/>
    <property type="project" value="UniProtKB-KW"/>
</dbReference>
<comment type="caution">
    <text evidence="7">The sequence shown here is derived from an EMBL/GenBank/DDBJ whole genome shotgun (WGS) entry which is preliminary data.</text>
</comment>
<dbReference type="InterPro" id="IPR050205">
    <property type="entry name" value="CDPK_Ser/Thr_kinases"/>
</dbReference>
<dbReference type="GO" id="GO:0005524">
    <property type="term" value="F:ATP binding"/>
    <property type="evidence" value="ECO:0007669"/>
    <property type="project" value="UniProtKB-KW"/>
</dbReference>
<evidence type="ECO:0000313" key="8">
    <source>
        <dbReference type="Proteomes" id="UP000616885"/>
    </source>
</evidence>
<keyword evidence="2" id="KW-0808">Transferase</keyword>
<protein>
    <recommendedName>
        <fullName evidence="6">Protein kinase domain-containing protein</fullName>
    </recommendedName>
</protein>
<evidence type="ECO:0000256" key="2">
    <source>
        <dbReference type="ARBA" id="ARBA00022679"/>
    </source>
</evidence>
<evidence type="ECO:0000256" key="5">
    <source>
        <dbReference type="ARBA" id="ARBA00022840"/>
    </source>
</evidence>
<organism evidence="7 8">
    <name type="scientific">Bionectria ochroleuca</name>
    <name type="common">Gliocladium roseum</name>
    <dbReference type="NCBI Taxonomy" id="29856"/>
    <lineage>
        <taxon>Eukaryota</taxon>
        <taxon>Fungi</taxon>
        <taxon>Dikarya</taxon>
        <taxon>Ascomycota</taxon>
        <taxon>Pezizomycotina</taxon>
        <taxon>Sordariomycetes</taxon>
        <taxon>Hypocreomycetidae</taxon>
        <taxon>Hypocreales</taxon>
        <taxon>Bionectriaceae</taxon>
        <taxon>Clonostachys</taxon>
    </lineage>
</organism>
<proteinExistence type="predicted"/>
<evidence type="ECO:0000313" key="7">
    <source>
        <dbReference type="EMBL" id="KAF9747903.1"/>
    </source>
</evidence>
<keyword evidence="3" id="KW-0547">Nucleotide-binding</keyword>
<evidence type="ECO:0000256" key="4">
    <source>
        <dbReference type="ARBA" id="ARBA00022777"/>
    </source>
</evidence>
<dbReference type="InterPro" id="IPR011009">
    <property type="entry name" value="Kinase-like_dom_sf"/>
</dbReference>
<keyword evidence="5" id="KW-0067">ATP-binding</keyword>
<dbReference type="Proteomes" id="UP000616885">
    <property type="component" value="Unassembled WGS sequence"/>
</dbReference>
<keyword evidence="1" id="KW-0723">Serine/threonine-protein kinase</keyword>
<dbReference type="PANTHER" id="PTHR24349">
    <property type="entry name" value="SERINE/THREONINE-PROTEIN KINASE"/>
    <property type="match status" value="1"/>
</dbReference>
<dbReference type="AlphaFoldDB" id="A0A8H7KC66"/>
<evidence type="ECO:0000256" key="1">
    <source>
        <dbReference type="ARBA" id="ARBA00022527"/>
    </source>
</evidence>
<accession>A0A8H7KC66</accession>
<dbReference type="InterPro" id="IPR000719">
    <property type="entry name" value="Prot_kinase_dom"/>
</dbReference>
<evidence type="ECO:0000259" key="6">
    <source>
        <dbReference type="PROSITE" id="PS50011"/>
    </source>
</evidence>
<dbReference type="EMBL" id="JADCTT010000009">
    <property type="protein sequence ID" value="KAF9747903.1"/>
    <property type="molecule type" value="Genomic_DNA"/>
</dbReference>
<sequence>MGIATLCSNVGTVAYQAPEVRGIVKSDNLAGGNQLLSPSVDIWAVGAIAFRLTSGRVPFEDLLSLCRYVGQSDPFTFENGISEKSNTFVARLMAPMPRDRPSASEALTDLRLSVSASELDVIRTDHPMTALVIEQNIIPDLTEDASAEWPPTEPCNEPPPVQRISPSMSPTMPILPSPFNKMGLLHQIQIAKGWLVQRQATTARA</sequence>
<dbReference type="Pfam" id="PF00069">
    <property type="entry name" value="Pkinase"/>
    <property type="match status" value="1"/>
</dbReference>
<reference evidence="7" key="1">
    <citation type="submission" date="2020-10" db="EMBL/GenBank/DDBJ databases">
        <title>High-Quality Genome Resource of Clonostachys rosea strain S41 by Oxford Nanopore Long-Read Sequencing.</title>
        <authorList>
            <person name="Wang H."/>
        </authorList>
    </citation>
    <scope>NUCLEOTIDE SEQUENCE</scope>
    <source>
        <strain evidence="7">S41</strain>
    </source>
</reference>
<gene>
    <name evidence="7" type="ORF">IM811_017408</name>
</gene>
<keyword evidence="4" id="KW-0418">Kinase</keyword>
<evidence type="ECO:0000256" key="3">
    <source>
        <dbReference type="ARBA" id="ARBA00022741"/>
    </source>
</evidence>
<dbReference type="Gene3D" id="1.10.510.10">
    <property type="entry name" value="Transferase(Phosphotransferase) domain 1"/>
    <property type="match status" value="1"/>
</dbReference>
<feature type="domain" description="Protein kinase" evidence="6">
    <location>
        <begin position="1"/>
        <end position="112"/>
    </location>
</feature>
<dbReference type="SUPFAM" id="SSF56112">
    <property type="entry name" value="Protein kinase-like (PK-like)"/>
    <property type="match status" value="1"/>
</dbReference>
<dbReference type="PROSITE" id="PS50011">
    <property type="entry name" value="PROTEIN_KINASE_DOM"/>
    <property type="match status" value="1"/>
</dbReference>